<proteinExistence type="predicted"/>
<dbReference type="AlphaFoldDB" id="A0A518B3U2"/>
<sequence>MADGIDVQITDIQEVSGNTVATIVVTPIEEFKGTVDLTYSLSGPGASNPSPDDVFVERYTPETHEKNLGSLQTGSFSFGVVGTARDDSNITDSDTEDFTVT</sequence>
<evidence type="ECO:0000313" key="2">
    <source>
        <dbReference type="Proteomes" id="UP000317093"/>
    </source>
</evidence>
<dbReference type="KEGG" id="knv:Pan216_25190"/>
<reference evidence="1 2" key="1">
    <citation type="submission" date="2019-02" db="EMBL/GenBank/DDBJ databases">
        <title>Deep-cultivation of Planctomycetes and their phenomic and genomic characterization uncovers novel biology.</title>
        <authorList>
            <person name="Wiegand S."/>
            <person name="Jogler M."/>
            <person name="Boedeker C."/>
            <person name="Pinto D."/>
            <person name="Vollmers J."/>
            <person name="Rivas-Marin E."/>
            <person name="Kohn T."/>
            <person name="Peeters S.H."/>
            <person name="Heuer A."/>
            <person name="Rast P."/>
            <person name="Oberbeckmann S."/>
            <person name="Bunk B."/>
            <person name="Jeske O."/>
            <person name="Meyerdierks A."/>
            <person name="Storesund J.E."/>
            <person name="Kallscheuer N."/>
            <person name="Luecker S."/>
            <person name="Lage O.M."/>
            <person name="Pohl T."/>
            <person name="Merkel B.J."/>
            <person name="Hornburger P."/>
            <person name="Mueller R.-W."/>
            <person name="Bruemmer F."/>
            <person name="Labrenz M."/>
            <person name="Spormann A.M."/>
            <person name="Op den Camp H."/>
            <person name="Overmann J."/>
            <person name="Amann R."/>
            <person name="Jetten M.S.M."/>
            <person name="Mascher T."/>
            <person name="Medema M.H."/>
            <person name="Devos D.P."/>
            <person name="Kaster A.-K."/>
            <person name="Ovreas L."/>
            <person name="Rohde M."/>
            <person name="Galperin M.Y."/>
            <person name="Jogler C."/>
        </authorList>
    </citation>
    <scope>NUCLEOTIDE SEQUENCE [LARGE SCALE GENOMIC DNA]</scope>
    <source>
        <strain evidence="1 2">Pan216</strain>
    </source>
</reference>
<keyword evidence="2" id="KW-1185">Reference proteome</keyword>
<evidence type="ECO:0000313" key="1">
    <source>
        <dbReference type="EMBL" id="QDU61658.1"/>
    </source>
</evidence>
<dbReference type="Proteomes" id="UP000317093">
    <property type="component" value="Chromosome"/>
</dbReference>
<dbReference type="RefSeq" id="WP_145258222.1">
    <property type="nucleotide sequence ID" value="NZ_CP036279.1"/>
</dbReference>
<accession>A0A518B3U2</accession>
<name>A0A518B3U2_9BACT</name>
<gene>
    <name evidence="1" type="ORF">Pan216_25190</name>
</gene>
<organism evidence="1 2">
    <name type="scientific">Kolteria novifilia</name>
    <dbReference type="NCBI Taxonomy" id="2527975"/>
    <lineage>
        <taxon>Bacteria</taxon>
        <taxon>Pseudomonadati</taxon>
        <taxon>Planctomycetota</taxon>
        <taxon>Planctomycetia</taxon>
        <taxon>Kolteriales</taxon>
        <taxon>Kolteriaceae</taxon>
        <taxon>Kolteria</taxon>
    </lineage>
</organism>
<dbReference type="EMBL" id="CP036279">
    <property type="protein sequence ID" value="QDU61658.1"/>
    <property type="molecule type" value="Genomic_DNA"/>
</dbReference>
<protein>
    <submittedName>
        <fullName evidence="1">Uncharacterized protein</fullName>
    </submittedName>
</protein>